<dbReference type="EMBL" id="JAGMUV010000004">
    <property type="protein sequence ID" value="KAH7161769.1"/>
    <property type="molecule type" value="Genomic_DNA"/>
</dbReference>
<dbReference type="InterPro" id="IPR013094">
    <property type="entry name" value="AB_hydrolase_3"/>
</dbReference>
<dbReference type="PANTHER" id="PTHR43872">
    <property type="entry name" value="MONOOXYGENASE, PUTATIVE (AFU_ORTHOLOGUE AFUA_8G02570)-RELATED"/>
    <property type="match status" value="1"/>
</dbReference>
<feature type="domain" description="Alpha/beta hydrolase fold-3" evidence="6">
    <location>
        <begin position="131"/>
        <end position="347"/>
    </location>
</feature>
<sequence>MAVSTALKALLIHLWVLLCLPWALSHFLFDVTLCLVPWTRPSRKWSLNQAVRMRVVRLLLLYWSVTKAGDRLHLRQGREKNRFEVIAPRSPKLYRGVLADTAIQPMQMGMTWTPSRPPPSGLVGPDMVVALHFHGGGFVIGNGRDEDTGYLAQTLIRHMGCTHVCTPQYRLSSGKNGQFPAPIQDALTAYLCLLKTKRIPASQIILSGDSAGANMALALVRYIHQYGQLDEIPFPRAVTLWSPWVDVGGALEQDLTRSPNYKTDYLNRQFGTWGASTISAFGAIDPSGPYLSPLRHPFQLESTLPMYVNAGEREVLCDDIKEFCQRYRKHGWLVHLDISEGCPHDILLLGPRVGFGAEAEEAARHAKGFLSKNAGVNLGGCNRKEAFSFDKIDDNLSFDVIIIGAGISGINAAYRIQTEGPSDVSYAILEGRDSIGGTWDLFKYPGIRSDSDIFTFGFPWSPWKHNESLAAGDKIKDYMIDSARSAGIDHHICYKHSVSEAHWRSEKKRWELQVTRLGDDAPVVFQARFVLLGTGYYDYQTPLQTTIPGIEKFKGKVIHPQFWPEDYDYTNKNVVVIGSGATAVTIVPSMADKAKRITMLQRSPGYIFPLPSNSFFTTLLFTILPASIAHFLNRLLWLFKSYFTTLLCKSCPGLAKRVIKHVTIKQLPPDVSWDPHFKPRYNPWEQRFCACMNGDFFAAIRSGKADVVTDKIKTVTENGIELESGESLHPDIIVTATGLKLRFGGGIKFMIDGEAFNVADRYAWRAAMLQDVPNLLFITGYEDASWTLGADVSARLFVRILNRMRERSVTTAVPRMAVSKNMPVKPMMTLTSTYLKNASAVFPKGGSGSWSPKSNYFSDMAGAKWGDISTDLEYS</sequence>
<dbReference type="InterPro" id="IPR051820">
    <property type="entry name" value="FAD-binding_MO"/>
</dbReference>
<comment type="caution">
    <text evidence="7">The sequence shown here is derived from an EMBL/GenBank/DDBJ whole genome shotgun (WGS) entry which is preliminary data.</text>
</comment>
<dbReference type="Gene3D" id="3.40.50.1820">
    <property type="entry name" value="alpha/beta hydrolase"/>
    <property type="match status" value="1"/>
</dbReference>
<dbReference type="GO" id="GO:0004499">
    <property type="term" value="F:N,N-dimethylaniline monooxygenase activity"/>
    <property type="evidence" value="ECO:0007669"/>
    <property type="project" value="InterPro"/>
</dbReference>
<keyword evidence="2" id="KW-0285">Flavoprotein</keyword>
<protein>
    <recommendedName>
        <fullName evidence="6">Alpha/beta hydrolase fold-3 domain-containing protein</fullName>
    </recommendedName>
</protein>
<keyword evidence="3" id="KW-0274">FAD</keyword>
<evidence type="ECO:0000256" key="4">
    <source>
        <dbReference type="ARBA" id="ARBA00023002"/>
    </source>
</evidence>
<dbReference type="OrthoDB" id="66881at2759"/>
<evidence type="ECO:0000256" key="1">
    <source>
        <dbReference type="ARBA" id="ARBA00001974"/>
    </source>
</evidence>
<accession>A0A9P9JCU4</accession>
<dbReference type="Gene3D" id="3.50.50.60">
    <property type="entry name" value="FAD/NAD(P)-binding domain"/>
    <property type="match status" value="2"/>
</dbReference>
<dbReference type="InterPro" id="IPR029058">
    <property type="entry name" value="AB_hydrolase_fold"/>
</dbReference>
<dbReference type="PRINTS" id="PR00411">
    <property type="entry name" value="PNDRDTASEI"/>
</dbReference>
<dbReference type="Pfam" id="PF07859">
    <property type="entry name" value="Abhydrolase_3"/>
    <property type="match status" value="1"/>
</dbReference>
<dbReference type="GO" id="GO:0050661">
    <property type="term" value="F:NADP binding"/>
    <property type="evidence" value="ECO:0007669"/>
    <property type="project" value="InterPro"/>
</dbReference>
<evidence type="ECO:0000256" key="3">
    <source>
        <dbReference type="ARBA" id="ARBA00022827"/>
    </source>
</evidence>
<dbReference type="GO" id="GO:0050660">
    <property type="term" value="F:flavin adenine dinucleotide binding"/>
    <property type="evidence" value="ECO:0007669"/>
    <property type="project" value="InterPro"/>
</dbReference>
<evidence type="ECO:0000256" key="2">
    <source>
        <dbReference type="ARBA" id="ARBA00022630"/>
    </source>
</evidence>
<organism evidence="7 8">
    <name type="scientific">Dactylonectria macrodidyma</name>
    <dbReference type="NCBI Taxonomy" id="307937"/>
    <lineage>
        <taxon>Eukaryota</taxon>
        <taxon>Fungi</taxon>
        <taxon>Dikarya</taxon>
        <taxon>Ascomycota</taxon>
        <taxon>Pezizomycotina</taxon>
        <taxon>Sordariomycetes</taxon>
        <taxon>Hypocreomycetidae</taxon>
        <taxon>Hypocreales</taxon>
        <taxon>Nectriaceae</taxon>
        <taxon>Dactylonectria</taxon>
    </lineage>
</organism>
<dbReference type="Pfam" id="PF00743">
    <property type="entry name" value="FMO-like"/>
    <property type="match status" value="1"/>
</dbReference>
<proteinExistence type="predicted"/>
<gene>
    <name evidence="7" type="ORF">EDB81DRAFT_867101</name>
</gene>
<keyword evidence="8" id="KW-1185">Reference proteome</keyword>
<dbReference type="GO" id="GO:0016787">
    <property type="term" value="F:hydrolase activity"/>
    <property type="evidence" value="ECO:0007669"/>
    <property type="project" value="InterPro"/>
</dbReference>
<name>A0A9P9JCU4_9HYPO</name>
<dbReference type="SUPFAM" id="SSF53474">
    <property type="entry name" value="alpha/beta-Hydrolases"/>
    <property type="match status" value="1"/>
</dbReference>
<dbReference type="Proteomes" id="UP000738349">
    <property type="component" value="Unassembled WGS sequence"/>
</dbReference>
<dbReference type="InterPro" id="IPR036188">
    <property type="entry name" value="FAD/NAD-bd_sf"/>
</dbReference>
<evidence type="ECO:0000256" key="5">
    <source>
        <dbReference type="ARBA" id="ARBA00023033"/>
    </source>
</evidence>
<dbReference type="SUPFAM" id="SSF51905">
    <property type="entry name" value="FAD/NAD(P)-binding domain"/>
    <property type="match status" value="1"/>
</dbReference>
<evidence type="ECO:0000259" key="6">
    <source>
        <dbReference type="Pfam" id="PF07859"/>
    </source>
</evidence>
<evidence type="ECO:0000313" key="8">
    <source>
        <dbReference type="Proteomes" id="UP000738349"/>
    </source>
</evidence>
<keyword evidence="4" id="KW-0560">Oxidoreductase</keyword>
<dbReference type="AlphaFoldDB" id="A0A9P9JCU4"/>
<keyword evidence="5" id="KW-0503">Monooxygenase</keyword>
<dbReference type="PANTHER" id="PTHR43872:SF1">
    <property type="entry name" value="MONOOXYGENASE, PUTATIVE (AFU_ORTHOLOGUE AFUA_8G02570)-RELATED"/>
    <property type="match status" value="1"/>
</dbReference>
<evidence type="ECO:0000313" key="7">
    <source>
        <dbReference type="EMBL" id="KAH7161769.1"/>
    </source>
</evidence>
<reference evidence="7" key="1">
    <citation type="journal article" date="2021" name="Nat. Commun.">
        <title>Genetic determinants of endophytism in the Arabidopsis root mycobiome.</title>
        <authorList>
            <person name="Mesny F."/>
            <person name="Miyauchi S."/>
            <person name="Thiergart T."/>
            <person name="Pickel B."/>
            <person name="Atanasova L."/>
            <person name="Karlsson M."/>
            <person name="Huettel B."/>
            <person name="Barry K.W."/>
            <person name="Haridas S."/>
            <person name="Chen C."/>
            <person name="Bauer D."/>
            <person name="Andreopoulos W."/>
            <person name="Pangilinan J."/>
            <person name="LaButti K."/>
            <person name="Riley R."/>
            <person name="Lipzen A."/>
            <person name="Clum A."/>
            <person name="Drula E."/>
            <person name="Henrissat B."/>
            <person name="Kohler A."/>
            <person name="Grigoriev I.V."/>
            <person name="Martin F.M."/>
            <person name="Hacquard S."/>
        </authorList>
    </citation>
    <scope>NUCLEOTIDE SEQUENCE</scope>
    <source>
        <strain evidence="7">MPI-CAGE-AT-0147</strain>
    </source>
</reference>
<comment type="cofactor">
    <cofactor evidence="1">
        <name>FAD</name>
        <dbReference type="ChEBI" id="CHEBI:57692"/>
    </cofactor>
</comment>
<dbReference type="InterPro" id="IPR020946">
    <property type="entry name" value="Flavin_mOase-like"/>
</dbReference>